<evidence type="ECO:0000313" key="9">
    <source>
        <dbReference type="Proteomes" id="UP000185469"/>
    </source>
</evidence>
<dbReference type="SUPFAM" id="SSF53041">
    <property type="entry name" value="Resolvase-like"/>
    <property type="match status" value="1"/>
</dbReference>
<dbReference type="Gene3D" id="1.10.10.60">
    <property type="entry name" value="Homeodomain-like"/>
    <property type="match status" value="1"/>
</dbReference>
<dbReference type="PROSITE" id="PS51736">
    <property type="entry name" value="RECOMBINASES_3"/>
    <property type="match status" value="1"/>
</dbReference>
<dbReference type="EMBL" id="CP009248">
    <property type="protein sequence ID" value="APT91333.1"/>
    <property type="molecule type" value="Genomic_DNA"/>
</dbReference>
<dbReference type="InterPro" id="IPR006119">
    <property type="entry name" value="Resolv_N"/>
</dbReference>
<dbReference type="Proteomes" id="UP000185469">
    <property type="component" value="Chromosome"/>
</dbReference>
<feature type="domain" description="Resolvase/invertase-type recombinase catalytic" evidence="7">
    <location>
        <begin position="1"/>
        <end position="134"/>
    </location>
</feature>
<evidence type="ECO:0000313" key="8">
    <source>
        <dbReference type="EMBL" id="APT91333.1"/>
    </source>
</evidence>
<dbReference type="SUPFAM" id="SSF46689">
    <property type="entry name" value="Homeodomain-like"/>
    <property type="match status" value="1"/>
</dbReference>
<keyword evidence="4" id="KW-0233">DNA recombination</keyword>
<organism evidence="8 9">
    <name type="scientific">Corynebacterium sphenisci DSM 44792</name>
    <dbReference type="NCBI Taxonomy" id="1437874"/>
    <lineage>
        <taxon>Bacteria</taxon>
        <taxon>Bacillati</taxon>
        <taxon>Actinomycetota</taxon>
        <taxon>Actinomycetes</taxon>
        <taxon>Mycobacteriales</taxon>
        <taxon>Corynebacteriaceae</taxon>
        <taxon>Corynebacterium</taxon>
    </lineage>
</organism>
<sequence length="190" mass="19819">MVGYARVSTGHQDHESQLAALAAAGVGEVVTETASGAAEAARPVRDALLAELRPGDVLTVWRLDRLGRSMADTVRVVDDLARRGVHLRSLTEHIDTGTAAGRMVTALLAGLAEMEREAIASRTAAGLAAARRRGARLGRPPALDRAGHQAVADLTHAGRTAGEIASALGVSRSTVTRARRALRERGDLAA</sequence>
<evidence type="ECO:0000256" key="2">
    <source>
        <dbReference type="ARBA" id="ARBA00022908"/>
    </source>
</evidence>
<evidence type="ECO:0000256" key="5">
    <source>
        <dbReference type="PIRSR" id="PIRSR606118-50"/>
    </source>
</evidence>
<evidence type="ECO:0000256" key="3">
    <source>
        <dbReference type="ARBA" id="ARBA00023125"/>
    </source>
</evidence>
<keyword evidence="3" id="KW-0238">DNA-binding</keyword>
<dbReference type="AlphaFoldDB" id="A0A1L7CZW4"/>
<dbReference type="RefSeq" id="WP_075692982.1">
    <property type="nucleotide sequence ID" value="NZ_CP009248.1"/>
</dbReference>
<dbReference type="GO" id="GO:0003677">
    <property type="term" value="F:DNA binding"/>
    <property type="evidence" value="ECO:0007669"/>
    <property type="project" value="UniProtKB-KW"/>
</dbReference>
<gene>
    <name evidence="8" type="ORF">CSPHI_10360</name>
</gene>
<accession>A0A1L7CZW4</accession>
<dbReference type="InterPro" id="IPR006118">
    <property type="entry name" value="Recombinase_CS"/>
</dbReference>
<dbReference type="Pfam" id="PF13384">
    <property type="entry name" value="HTH_23"/>
    <property type="match status" value="1"/>
</dbReference>
<feature type="active site" description="O-(5'-phospho-DNA)-serine intermediate" evidence="5 6">
    <location>
        <position position="8"/>
    </location>
</feature>
<comment type="similarity">
    <text evidence="1">Belongs to the site-specific recombinase resolvase family.</text>
</comment>
<dbReference type="SMART" id="SM00857">
    <property type="entry name" value="Resolvase"/>
    <property type="match status" value="1"/>
</dbReference>
<dbReference type="STRING" id="1437874.CSPHI_10360"/>
<dbReference type="PROSITE" id="PS00397">
    <property type="entry name" value="RECOMBINASES_1"/>
    <property type="match status" value="1"/>
</dbReference>
<dbReference type="PANTHER" id="PTHR30461:SF2">
    <property type="entry name" value="SERINE RECOMBINASE PINE-RELATED"/>
    <property type="match status" value="1"/>
</dbReference>
<keyword evidence="2" id="KW-0229">DNA integration</keyword>
<dbReference type="InterPro" id="IPR009057">
    <property type="entry name" value="Homeodomain-like_sf"/>
</dbReference>
<evidence type="ECO:0000256" key="6">
    <source>
        <dbReference type="PROSITE-ProRule" id="PRU10137"/>
    </source>
</evidence>
<dbReference type="GO" id="GO:0015074">
    <property type="term" value="P:DNA integration"/>
    <property type="evidence" value="ECO:0007669"/>
    <property type="project" value="UniProtKB-KW"/>
</dbReference>
<dbReference type="InterPro" id="IPR050639">
    <property type="entry name" value="SSR_resolvase"/>
</dbReference>
<dbReference type="CDD" id="cd03768">
    <property type="entry name" value="SR_ResInv"/>
    <property type="match status" value="1"/>
</dbReference>
<dbReference type="GO" id="GO:0000150">
    <property type="term" value="F:DNA strand exchange activity"/>
    <property type="evidence" value="ECO:0007669"/>
    <property type="project" value="InterPro"/>
</dbReference>
<proteinExistence type="inferred from homology"/>
<dbReference type="Pfam" id="PF00239">
    <property type="entry name" value="Resolvase"/>
    <property type="match status" value="1"/>
</dbReference>
<protein>
    <recommendedName>
        <fullName evidence="7">Resolvase/invertase-type recombinase catalytic domain-containing protein</fullName>
    </recommendedName>
</protein>
<dbReference type="KEGG" id="csph:CSPHI_10360"/>
<dbReference type="InterPro" id="IPR036162">
    <property type="entry name" value="Resolvase-like_N_sf"/>
</dbReference>
<evidence type="ECO:0000256" key="4">
    <source>
        <dbReference type="ARBA" id="ARBA00023172"/>
    </source>
</evidence>
<dbReference type="PANTHER" id="PTHR30461">
    <property type="entry name" value="DNA-INVERTASE FROM LAMBDOID PROPHAGE"/>
    <property type="match status" value="1"/>
</dbReference>
<dbReference type="Gene3D" id="3.40.50.1390">
    <property type="entry name" value="Resolvase, N-terminal catalytic domain"/>
    <property type="match status" value="1"/>
</dbReference>
<name>A0A1L7CZW4_9CORY</name>
<reference evidence="8 9" key="1">
    <citation type="submission" date="2014-08" db="EMBL/GenBank/DDBJ databases">
        <title>Complete genome sequence of Corynebacterium sphenisci CECT 5990(T) (=DSM 44792(T)), isolated from healthy wild penguins.</title>
        <authorList>
            <person name="Ruckert C."/>
            <person name="Albersmeier A."/>
            <person name="Winkler A."/>
            <person name="Kalinowski J."/>
        </authorList>
    </citation>
    <scope>NUCLEOTIDE SEQUENCE [LARGE SCALE GENOMIC DNA]</scope>
    <source>
        <strain evidence="8 9">DSM 44792</strain>
    </source>
</reference>
<evidence type="ECO:0000259" key="7">
    <source>
        <dbReference type="PROSITE" id="PS51736"/>
    </source>
</evidence>
<evidence type="ECO:0000256" key="1">
    <source>
        <dbReference type="ARBA" id="ARBA00009913"/>
    </source>
</evidence>
<keyword evidence="9" id="KW-1185">Reference proteome</keyword>